<evidence type="ECO:0000256" key="7">
    <source>
        <dbReference type="ARBA" id="ARBA00022679"/>
    </source>
</evidence>
<dbReference type="Proteomes" id="UP000186769">
    <property type="component" value="Unassembled WGS sequence"/>
</dbReference>
<dbReference type="SUPFAM" id="SSF51717">
    <property type="entry name" value="Dihydropteroate synthetase-like"/>
    <property type="match status" value="1"/>
</dbReference>
<dbReference type="EC" id="2.5.1.15" evidence="5 12"/>
<dbReference type="GO" id="GO:0046654">
    <property type="term" value="P:tetrahydrofolate biosynthetic process"/>
    <property type="evidence" value="ECO:0007669"/>
    <property type="project" value="UniProtKB-UniPathway"/>
</dbReference>
<dbReference type="NCBIfam" id="TIGR01496">
    <property type="entry name" value="DHPS"/>
    <property type="match status" value="1"/>
</dbReference>
<dbReference type="GO" id="GO:0046872">
    <property type="term" value="F:metal ion binding"/>
    <property type="evidence" value="ECO:0007669"/>
    <property type="project" value="UniProtKB-KW"/>
</dbReference>
<dbReference type="GO" id="GO:0046656">
    <property type="term" value="P:folic acid biosynthetic process"/>
    <property type="evidence" value="ECO:0007669"/>
    <property type="project" value="UniProtKB-KW"/>
</dbReference>
<organism evidence="14 15">
    <name type="scientific">Actinomyces oris</name>
    <dbReference type="NCBI Taxonomy" id="544580"/>
    <lineage>
        <taxon>Bacteria</taxon>
        <taxon>Bacillati</taxon>
        <taxon>Actinomycetota</taxon>
        <taxon>Actinomycetes</taxon>
        <taxon>Actinomycetales</taxon>
        <taxon>Actinomycetaceae</taxon>
        <taxon>Actinomyces</taxon>
    </lineage>
</organism>
<comment type="similarity">
    <text evidence="4 12">Belongs to the DHPS family.</text>
</comment>
<proteinExistence type="inferred from homology"/>
<dbReference type="PROSITE" id="PS00793">
    <property type="entry name" value="DHPS_2"/>
    <property type="match status" value="1"/>
</dbReference>
<comment type="catalytic activity">
    <reaction evidence="1">
        <text>(7,8-dihydropterin-6-yl)methyl diphosphate + 4-aminobenzoate = 7,8-dihydropteroate + diphosphate</text>
        <dbReference type="Rhea" id="RHEA:19949"/>
        <dbReference type="ChEBI" id="CHEBI:17836"/>
        <dbReference type="ChEBI" id="CHEBI:17839"/>
        <dbReference type="ChEBI" id="CHEBI:33019"/>
        <dbReference type="ChEBI" id="CHEBI:72950"/>
        <dbReference type="EC" id="2.5.1.15"/>
    </reaction>
</comment>
<protein>
    <recommendedName>
        <fullName evidence="6 12">Dihydropteroate synthase</fullName>
        <shortName evidence="12">DHPS</shortName>
        <ecNumber evidence="5 12">2.5.1.15</ecNumber>
    </recommendedName>
    <alternativeName>
        <fullName evidence="11 12">Dihydropteroate pyrophosphorylase</fullName>
    </alternativeName>
</protein>
<evidence type="ECO:0000256" key="3">
    <source>
        <dbReference type="ARBA" id="ARBA00004763"/>
    </source>
</evidence>
<gene>
    <name evidence="14" type="ORF">BKH15_07425</name>
</gene>
<dbReference type="GO" id="GO:0004156">
    <property type="term" value="F:dihydropteroate synthase activity"/>
    <property type="evidence" value="ECO:0007669"/>
    <property type="project" value="UniProtKB-EC"/>
</dbReference>
<dbReference type="PROSITE" id="PS50972">
    <property type="entry name" value="PTERIN_BINDING"/>
    <property type="match status" value="1"/>
</dbReference>
<comment type="caution">
    <text evidence="14">The sequence shown here is derived from an EMBL/GenBank/DDBJ whole genome shotgun (WGS) entry which is preliminary data.</text>
</comment>
<evidence type="ECO:0000256" key="10">
    <source>
        <dbReference type="ARBA" id="ARBA00022909"/>
    </source>
</evidence>
<comment type="function">
    <text evidence="12">Catalyzes the condensation of para-aminobenzoate (pABA) with 6-hydroxymethyl-7,8-dihydropterin diphosphate (DHPt-PP) to form 7,8-dihydropteroate (H2Pte), the immediate precursor of folate derivatives.</text>
</comment>
<evidence type="ECO:0000313" key="15">
    <source>
        <dbReference type="Proteomes" id="UP000186769"/>
    </source>
</evidence>
<dbReference type="CDD" id="cd00739">
    <property type="entry name" value="DHPS"/>
    <property type="match status" value="1"/>
</dbReference>
<name>A0A1Q8X8S2_9ACTO</name>
<evidence type="ECO:0000256" key="2">
    <source>
        <dbReference type="ARBA" id="ARBA00001946"/>
    </source>
</evidence>
<feature type="domain" description="Pterin-binding" evidence="13">
    <location>
        <begin position="21"/>
        <end position="289"/>
    </location>
</feature>
<comment type="pathway">
    <text evidence="3 12">Cofactor biosynthesis; tetrahydrofolate biosynthesis; 7,8-dihydrofolate from 2-amino-4-hydroxy-6-hydroxymethyl-7,8-dihydropteridine diphosphate and 4-aminobenzoate: step 1/2.</text>
</comment>
<keyword evidence="7 12" id="KW-0808">Transferase</keyword>
<dbReference type="RefSeq" id="WP_075414812.1">
    <property type="nucleotide sequence ID" value="NZ_MSKW01000014.1"/>
</dbReference>
<dbReference type="InterPro" id="IPR011005">
    <property type="entry name" value="Dihydropteroate_synth-like_sf"/>
</dbReference>
<dbReference type="Pfam" id="PF00809">
    <property type="entry name" value="Pterin_bind"/>
    <property type="match status" value="1"/>
</dbReference>
<evidence type="ECO:0000259" key="13">
    <source>
        <dbReference type="PROSITE" id="PS50972"/>
    </source>
</evidence>
<dbReference type="EMBL" id="MSKW01000014">
    <property type="protein sequence ID" value="OLO76715.1"/>
    <property type="molecule type" value="Genomic_DNA"/>
</dbReference>
<evidence type="ECO:0000256" key="1">
    <source>
        <dbReference type="ARBA" id="ARBA00000012"/>
    </source>
</evidence>
<dbReference type="AlphaFoldDB" id="A0A1Q8X8S2"/>
<dbReference type="InterPro" id="IPR006390">
    <property type="entry name" value="DHP_synth_dom"/>
</dbReference>
<dbReference type="UniPathway" id="UPA00077">
    <property type="reaction ID" value="UER00156"/>
</dbReference>
<accession>A0A1Q8X8S2</accession>
<dbReference type="PANTHER" id="PTHR20941:SF1">
    <property type="entry name" value="FOLIC ACID SYNTHESIS PROTEIN FOL1"/>
    <property type="match status" value="1"/>
</dbReference>
<evidence type="ECO:0000313" key="14">
    <source>
        <dbReference type="EMBL" id="OLO76715.1"/>
    </source>
</evidence>
<keyword evidence="8 12" id="KW-0479">Metal-binding</keyword>
<sequence>MTNLPAAAPAPLPGFVPRDRTLLMGVLNVTPDSFSDGGRWVDPEAAVAHARELIGQGADIIDIGGESTRPGAQRVDVDTEISRVLPVVRALLADGAGSADGTGAAGSAIVSVDTIHAATAEAAIDAGAHIVNDVSGGLADPAMHGLIARTGVVYVCQHWRGDPETMDRLTDYPGGVVAGVEAELRERLAELDAAGVDRSQVVLDPGLGFAKTHAQSWELLAATSRLIADLGRPLLVGSSRKRFLAQAAEAEATPVQRDAVTAATTALAAAAGAWAVRVHEVPANRAAVRTASLWKEHQ</sequence>
<keyword evidence="10 12" id="KW-0289">Folate biosynthesis</keyword>
<dbReference type="PANTHER" id="PTHR20941">
    <property type="entry name" value="FOLATE SYNTHESIS PROTEINS"/>
    <property type="match status" value="1"/>
</dbReference>
<dbReference type="FunFam" id="3.20.20.20:FF:000006">
    <property type="entry name" value="Dihydropteroate synthase"/>
    <property type="match status" value="1"/>
</dbReference>
<keyword evidence="9 12" id="KW-0460">Magnesium</keyword>
<dbReference type="PROSITE" id="PS00792">
    <property type="entry name" value="DHPS_1"/>
    <property type="match status" value="1"/>
</dbReference>
<reference evidence="14 15" key="1">
    <citation type="submission" date="2016-12" db="EMBL/GenBank/DDBJ databases">
        <title>Genomic comparison of strains in the 'Actinomyces naeslundii' group.</title>
        <authorList>
            <person name="Mughal S.R."/>
            <person name="Do T."/>
            <person name="Gilbert S.C."/>
            <person name="Witherden E.A."/>
            <person name="Didelot X."/>
            <person name="Beighton D."/>
        </authorList>
    </citation>
    <scope>NUCLEOTIDE SEQUENCE [LARGE SCALE GENOMIC DNA]</scope>
    <source>
        <strain evidence="14 15">G53E</strain>
    </source>
</reference>
<dbReference type="GO" id="GO:0005829">
    <property type="term" value="C:cytosol"/>
    <property type="evidence" value="ECO:0007669"/>
    <property type="project" value="TreeGrafter"/>
</dbReference>
<evidence type="ECO:0000256" key="8">
    <source>
        <dbReference type="ARBA" id="ARBA00022723"/>
    </source>
</evidence>
<dbReference type="InterPro" id="IPR045031">
    <property type="entry name" value="DHP_synth-like"/>
</dbReference>
<evidence type="ECO:0000256" key="5">
    <source>
        <dbReference type="ARBA" id="ARBA00012458"/>
    </source>
</evidence>
<evidence type="ECO:0000256" key="12">
    <source>
        <dbReference type="RuleBase" id="RU361205"/>
    </source>
</evidence>
<evidence type="ECO:0000256" key="4">
    <source>
        <dbReference type="ARBA" id="ARBA00009503"/>
    </source>
</evidence>
<evidence type="ECO:0000256" key="9">
    <source>
        <dbReference type="ARBA" id="ARBA00022842"/>
    </source>
</evidence>
<dbReference type="Gene3D" id="3.20.20.20">
    <property type="entry name" value="Dihydropteroate synthase-like"/>
    <property type="match status" value="1"/>
</dbReference>
<dbReference type="InterPro" id="IPR000489">
    <property type="entry name" value="Pterin-binding_dom"/>
</dbReference>
<comment type="cofactor">
    <cofactor evidence="2 12">
        <name>Mg(2+)</name>
        <dbReference type="ChEBI" id="CHEBI:18420"/>
    </cofactor>
</comment>
<evidence type="ECO:0000256" key="6">
    <source>
        <dbReference type="ARBA" id="ARBA00016919"/>
    </source>
</evidence>
<evidence type="ECO:0000256" key="11">
    <source>
        <dbReference type="ARBA" id="ARBA00030193"/>
    </source>
</evidence>